<gene>
    <name evidence="4" type="primary">LOC104706174</name>
</gene>
<reference evidence="4" key="2">
    <citation type="submission" date="2025-08" db="UniProtKB">
        <authorList>
            <consortium name="RefSeq"/>
        </authorList>
    </citation>
    <scope>IDENTIFICATION</scope>
    <source>
        <tissue evidence="4">Leaf</tissue>
    </source>
</reference>
<keyword evidence="3" id="KW-1185">Reference proteome</keyword>
<feature type="compositionally biased region" description="Polar residues" evidence="1">
    <location>
        <begin position="119"/>
        <end position="135"/>
    </location>
</feature>
<dbReference type="InterPro" id="IPR036397">
    <property type="entry name" value="RNaseH_sf"/>
</dbReference>
<sequence>MRLASGIGVKKLQVFCGSQLVAHQFSGDYECRNDRMDAYLKVVQELSGSFESFELTKIPRNDNAPADALAVLASTSDPDLSRIIPVESIYQPSINLPTNIDPIAQDYKKKKVMEDASVNIPSSEPSAGAPSTSIGRTAEQEFTERISTEQETGQASAEHESVNQGQTSSEPKERSYDWQADICSYIADDIAPSDKWEARRLRARCAHYTLLDGNVFRWTASGALLTCVGPKEIDDVMREVHEGSGGNHSGARALAMRIRNNGHYWPPIIHAPTELLRTTTPPYPFMRWAMDIVGPLPVSRQKKYILIMTDYFTKWVEAEAFAKIGTEQVQKFVWKNIICRHGLPYEIVTHNGTQFTSLQFEGFCAKWRIRLSKSTPRYPQGNGQAEATNKTIIDGLKKRLEDKKGLWADELDGVLWSHRTSPRRSTGQTPFSIAYGKEALAPEEIGVPTLRRSILVHNPALNTEMMLDTLDTLEKERGRALIRIQNYQQQAAKFYNKKVRPRHFDEGDLVLRKVFENTAELNAGKMGAHWEGPYLISKIGIGGFIKLKLADLHVPDLALPPQTFQRVHRNIRTPSNHLLEIRANPLSTVAFNEEMVRAL</sequence>
<dbReference type="Pfam" id="PF13456">
    <property type="entry name" value="RVT_3"/>
    <property type="match status" value="1"/>
</dbReference>
<dbReference type="Gene3D" id="3.30.420.10">
    <property type="entry name" value="Ribonuclease H-like superfamily/Ribonuclease H"/>
    <property type="match status" value="2"/>
</dbReference>
<dbReference type="Pfam" id="PF00665">
    <property type="entry name" value="rve"/>
    <property type="match status" value="1"/>
</dbReference>
<dbReference type="PANTHER" id="PTHR48475">
    <property type="entry name" value="RIBONUCLEASE H"/>
    <property type="match status" value="1"/>
</dbReference>
<evidence type="ECO:0000259" key="2">
    <source>
        <dbReference type="PROSITE" id="PS50994"/>
    </source>
</evidence>
<feature type="domain" description="Integrase catalytic" evidence="2">
    <location>
        <begin position="277"/>
        <end position="438"/>
    </location>
</feature>
<dbReference type="InterPro" id="IPR001584">
    <property type="entry name" value="Integrase_cat-core"/>
</dbReference>
<dbReference type="Gene3D" id="1.10.340.70">
    <property type="match status" value="1"/>
</dbReference>
<accession>A0ABM0T471</accession>
<evidence type="ECO:0000256" key="1">
    <source>
        <dbReference type="SAM" id="MobiDB-lite"/>
    </source>
</evidence>
<evidence type="ECO:0000313" key="4">
    <source>
        <dbReference type="RefSeq" id="XP_010420641.1"/>
    </source>
</evidence>
<proteinExistence type="predicted"/>
<dbReference type="InterPro" id="IPR002156">
    <property type="entry name" value="RNaseH_domain"/>
</dbReference>
<evidence type="ECO:0000313" key="3">
    <source>
        <dbReference type="Proteomes" id="UP000694864"/>
    </source>
</evidence>
<organism evidence="3 4">
    <name type="scientific">Camelina sativa</name>
    <name type="common">False flax</name>
    <name type="synonym">Myagrum sativum</name>
    <dbReference type="NCBI Taxonomy" id="90675"/>
    <lineage>
        <taxon>Eukaryota</taxon>
        <taxon>Viridiplantae</taxon>
        <taxon>Streptophyta</taxon>
        <taxon>Embryophyta</taxon>
        <taxon>Tracheophyta</taxon>
        <taxon>Spermatophyta</taxon>
        <taxon>Magnoliopsida</taxon>
        <taxon>eudicotyledons</taxon>
        <taxon>Gunneridae</taxon>
        <taxon>Pentapetalae</taxon>
        <taxon>rosids</taxon>
        <taxon>malvids</taxon>
        <taxon>Brassicales</taxon>
        <taxon>Brassicaceae</taxon>
        <taxon>Camelineae</taxon>
        <taxon>Camelina</taxon>
    </lineage>
</organism>
<dbReference type="GeneID" id="104706174"/>
<dbReference type="Proteomes" id="UP000694864">
    <property type="component" value="Chromosome 1"/>
</dbReference>
<protein>
    <submittedName>
        <fullName evidence="4">Uncharacterized protein LOC104706174</fullName>
    </submittedName>
</protein>
<reference evidence="3" key="1">
    <citation type="journal article" date="2014" name="Nat. Commun.">
        <title>The emerging biofuel crop Camelina sativa retains a highly undifferentiated hexaploid genome structure.</title>
        <authorList>
            <person name="Kagale S."/>
            <person name="Koh C."/>
            <person name="Nixon J."/>
            <person name="Bollina V."/>
            <person name="Clarke W.E."/>
            <person name="Tuteja R."/>
            <person name="Spillane C."/>
            <person name="Robinson S.J."/>
            <person name="Links M.G."/>
            <person name="Clarke C."/>
            <person name="Higgins E.E."/>
            <person name="Huebert T."/>
            <person name="Sharpe A.G."/>
            <person name="Parkin I.A."/>
        </authorList>
    </citation>
    <scope>NUCLEOTIDE SEQUENCE [LARGE SCALE GENOMIC DNA]</scope>
    <source>
        <strain evidence="3">cv. DH55</strain>
    </source>
</reference>
<feature type="region of interest" description="Disordered" evidence="1">
    <location>
        <begin position="119"/>
        <end position="175"/>
    </location>
</feature>
<dbReference type="SUPFAM" id="SSF53098">
    <property type="entry name" value="Ribonuclease H-like"/>
    <property type="match status" value="1"/>
</dbReference>
<dbReference type="PROSITE" id="PS50994">
    <property type="entry name" value="INTEGRASE"/>
    <property type="match status" value="1"/>
</dbReference>
<feature type="compositionally biased region" description="Basic and acidic residues" evidence="1">
    <location>
        <begin position="138"/>
        <end position="148"/>
    </location>
</feature>
<dbReference type="RefSeq" id="XP_010420641.1">
    <property type="nucleotide sequence ID" value="XM_010422339.1"/>
</dbReference>
<name>A0ABM0T471_CAMSA</name>
<dbReference type="PANTHER" id="PTHR48475:SF2">
    <property type="entry name" value="RIBONUCLEASE H"/>
    <property type="match status" value="1"/>
</dbReference>
<dbReference type="InterPro" id="IPR012337">
    <property type="entry name" value="RNaseH-like_sf"/>
</dbReference>